<evidence type="ECO:0008006" key="3">
    <source>
        <dbReference type="Google" id="ProtNLM"/>
    </source>
</evidence>
<accession>A0A517VDY9</accession>
<proteinExistence type="predicted"/>
<protein>
    <recommendedName>
        <fullName evidence="3">Cytochrome c domain-containing protein</fullName>
    </recommendedName>
</protein>
<evidence type="ECO:0000313" key="2">
    <source>
        <dbReference type="Proteomes" id="UP000316855"/>
    </source>
</evidence>
<sequence length="459" mass="52374">MPMYRCEEIKRGSKIQQWAIFAAGLLLCELLLPAVVSAQLSFEEAPINYNKAEPDNLISRFQKRLDSGEIKLAYQRKNRSGYLPAVLEALKIPVSSQTLVFSKTSLQVKHIDPQSPRALYFNDDLYVGIVQGGPVLELSASDPKLGTVFYTMSQSQTSHPTFVRKTFECTQCHASSMTQGVPGHIMRSVYPGPDGMPAFREGTYRSDHSSPFSERWGGWYVSGTHGDMRHMGNLIFRQGDSSRNLNREPGANTVDLEKWFDTSAYLTPHSDIVSLMVLEHQVKMHNLITRAQIEGRITERDATVMNRMLEREATFQSDSTKRRYESAANRLVDYMLFVDELQLEGQVRGTSRFESEFPRTGPRDRRGRSLRDFDLKRRLFKYPCSYLIYSESFEALPQPVLDVVYRRLWEVLSGKDQSSEYAHLSAKDRRAILEILLETKRGLPQYWKLAESDSPQAGG</sequence>
<dbReference type="KEGG" id="gax:Pan161_28770"/>
<gene>
    <name evidence="1" type="ORF">Pan161_28770</name>
</gene>
<evidence type="ECO:0000313" key="1">
    <source>
        <dbReference type="EMBL" id="QDT91221.1"/>
    </source>
</evidence>
<name>A0A517VDY9_9PLAN</name>
<dbReference type="Proteomes" id="UP000316855">
    <property type="component" value="Chromosome"/>
</dbReference>
<organism evidence="1 2">
    <name type="scientific">Gimesia algae</name>
    <dbReference type="NCBI Taxonomy" id="2527971"/>
    <lineage>
        <taxon>Bacteria</taxon>
        <taxon>Pseudomonadati</taxon>
        <taxon>Planctomycetota</taxon>
        <taxon>Planctomycetia</taxon>
        <taxon>Planctomycetales</taxon>
        <taxon>Planctomycetaceae</taxon>
        <taxon>Gimesia</taxon>
    </lineage>
</organism>
<dbReference type="AlphaFoldDB" id="A0A517VDY9"/>
<reference evidence="1 2" key="1">
    <citation type="submission" date="2019-02" db="EMBL/GenBank/DDBJ databases">
        <title>Deep-cultivation of Planctomycetes and their phenomic and genomic characterization uncovers novel biology.</title>
        <authorList>
            <person name="Wiegand S."/>
            <person name="Jogler M."/>
            <person name="Boedeker C."/>
            <person name="Pinto D."/>
            <person name="Vollmers J."/>
            <person name="Rivas-Marin E."/>
            <person name="Kohn T."/>
            <person name="Peeters S.H."/>
            <person name="Heuer A."/>
            <person name="Rast P."/>
            <person name="Oberbeckmann S."/>
            <person name="Bunk B."/>
            <person name="Jeske O."/>
            <person name="Meyerdierks A."/>
            <person name="Storesund J.E."/>
            <person name="Kallscheuer N."/>
            <person name="Luecker S."/>
            <person name="Lage O.M."/>
            <person name="Pohl T."/>
            <person name="Merkel B.J."/>
            <person name="Hornburger P."/>
            <person name="Mueller R.-W."/>
            <person name="Bruemmer F."/>
            <person name="Labrenz M."/>
            <person name="Spormann A.M."/>
            <person name="Op den Camp H."/>
            <person name="Overmann J."/>
            <person name="Amann R."/>
            <person name="Jetten M.S.M."/>
            <person name="Mascher T."/>
            <person name="Medema M.H."/>
            <person name="Devos D.P."/>
            <person name="Kaster A.-K."/>
            <person name="Ovreas L."/>
            <person name="Rohde M."/>
            <person name="Galperin M.Y."/>
            <person name="Jogler C."/>
        </authorList>
    </citation>
    <scope>NUCLEOTIDE SEQUENCE [LARGE SCALE GENOMIC DNA]</scope>
    <source>
        <strain evidence="1 2">Pan161</strain>
    </source>
</reference>
<dbReference type="EMBL" id="CP036343">
    <property type="protein sequence ID" value="QDT91221.1"/>
    <property type="molecule type" value="Genomic_DNA"/>
</dbReference>
<keyword evidence="2" id="KW-1185">Reference proteome</keyword>